<dbReference type="GO" id="GO:0046872">
    <property type="term" value="F:metal ion binding"/>
    <property type="evidence" value="ECO:0007669"/>
    <property type="project" value="UniProtKB-KW"/>
</dbReference>
<proteinExistence type="inferred from homology"/>
<dbReference type="Gene3D" id="2.40.270.10">
    <property type="entry name" value="DNA-directed RNA polymerase, subunit 2, domain 6"/>
    <property type="match status" value="1"/>
</dbReference>
<evidence type="ECO:0000256" key="8">
    <source>
        <dbReference type="RuleBase" id="RU000434"/>
    </source>
</evidence>
<feature type="domain" description="RNA polymerase Rpb2" evidence="14">
    <location>
        <begin position="487"/>
        <end position="550"/>
    </location>
</feature>
<dbReference type="Gene3D" id="3.90.1100.10">
    <property type="match status" value="2"/>
</dbReference>
<dbReference type="InterPro" id="IPR007644">
    <property type="entry name" value="RNA_pol_bsu_protrusion"/>
</dbReference>
<evidence type="ECO:0000256" key="3">
    <source>
        <dbReference type="ARBA" id="ARBA00022679"/>
    </source>
</evidence>
<dbReference type="EC" id="2.7.7.6" evidence="9"/>
<dbReference type="Gene3D" id="3.90.1800.10">
    <property type="entry name" value="RNA polymerase alpha subunit dimerisation domain"/>
    <property type="match status" value="1"/>
</dbReference>
<keyword evidence="4 9" id="KW-0548">Nucleotidyltransferase</keyword>
<evidence type="ECO:0000259" key="12">
    <source>
        <dbReference type="Pfam" id="PF04561"/>
    </source>
</evidence>
<reference evidence="17" key="1">
    <citation type="submission" date="2020-04" db="EMBL/GenBank/DDBJ databases">
        <title>Analysis of mating type loci in Filobasidium floriforme.</title>
        <authorList>
            <person name="Nowrousian M."/>
        </authorList>
    </citation>
    <scope>NUCLEOTIDE SEQUENCE</scope>
    <source>
        <strain evidence="17">CBS 6242</strain>
    </source>
</reference>
<dbReference type="Pfam" id="PF04560">
    <property type="entry name" value="RNA_pol_Rpb2_7"/>
    <property type="match status" value="1"/>
</dbReference>
<evidence type="ECO:0000313" key="17">
    <source>
        <dbReference type="EMBL" id="KAG7571501.1"/>
    </source>
</evidence>
<dbReference type="NCBIfam" id="NF007175">
    <property type="entry name" value="PRK09606.1"/>
    <property type="match status" value="1"/>
</dbReference>
<dbReference type="Pfam" id="PF04561">
    <property type="entry name" value="RNA_pol_Rpb2_2"/>
    <property type="match status" value="1"/>
</dbReference>
<keyword evidence="18" id="KW-1185">Reference proteome</keyword>
<keyword evidence="5" id="KW-0479">Metal-binding</keyword>
<dbReference type="Pfam" id="PF04565">
    <property type="entry name" value="RNA_pol_Rpb2_3"/>
    <property type="match status" value="1"/>
</dbReference>
<dbReference type="InterPro" id="IPR007120">
    <property type="entry name" value="DNA-dir_RNAP_su2_dom"/>
</dbReference>
<evidence type="ECO:0000256" key="6">
    <source>
        <dbReference type="ARBA" id="ARBA00022833"/>
    </source>
</evidence>
<keyword evidence="3 9" id="KW-0808">Transferase</keyword>
<dbReference type="InterPro" id="IPR037033">
    <property type="entry name" value="DNA-dir_RNAP_su2_hyb_sf"/>
</dbReference>
<comment type="catalytic activity">
    <reaction evidence="9">
        <text>RNA(n) + a ribonucleoside 5'-triphosphate = RNA(n+1) + diphosphate</text>
        <dbReference type="Rhea" id="RHEA:21248"/>
        <dbReference type="Rhea" id="RHEA-COMP:14527"/>
        <dbReference type="Rhea" id="RHEA-COMP:17342"/>
        <dbReference type="ChEBI" id="CHEBI:33019"/>
        <dbReference type="ChEBI" id="CHEBI:61557"/>
        <dbReference type="ChEBI" id="CHEBI:140395"/>
        <dbReference type="EC" id="2.7.7.6"/>
    </reaction>
</comment>
<evidence type="ECO:0000256" key="4">
    <source>
        <dbReference type="ARBA" id="ARBA00022695"/>
    </source>
</evidence>
<dbReference type="GO" id="GO:0006351">
    <property type="term" value="P:DNA-templated transcription"/>
    <property type="evidence" value="ECO:0007669"/>
    <property type="project" value="InterPro"/>
</dbReference>
<dbReference type="Pfam" id="PF04567">
    <property type="entry name" value="RNA_pol_Rpb2_5"/>
    <property type="match status" value="1"/>
</dbReference>
<dbReference type="GO" id="GO:0032549">
    <property type="term" value="F:ribonucleoside binding"/>
    <property type="evidence" value="ECO:0007669"/>
    <property type="project" value="InterPro"/>
</dbReference>
<dbReference type="InterPro" id="IPR014724">
    <property type="entry name" value="RNA_pol_RPB2_OB-fold"/>
</dbReference>
<accession>A0A8K0JRN6</accession>
<dbReference type="FunFam" id="2.40.50.150:FF:000002">
    <property type="entry name" value="DNA-directed RNA polymerase subunit beta"/>
    <property type="match status" value="1"/>
</dbReference>
<dbReference type="InterPro" id="IPR007121">
    <property type="entry name" value="RNA_pol_bsu_CS"/>
</dbReference>
<dbReference type="GO" id="GO:0003899">
    <property type="term" value="F:DNA-directed RNA polymerase activity"/>
    <property type="evidence" value="ECO:0007669"/>
    <property type="project" value="UniProtKB-EC"/>
</dbReference>
<dbReference type="AlphaFoldDB" id="A0A8K0JRN6"/>
<dbReference type="Proteomes" id="UP000812966">
    <property type="component" value="Unassembled WGS sequence"/>
</dbReference>
<evidence type="ECO:0000259" key="15">
    <source>
        <dbReference type="Pfam" id="PF04566"/>
    </source>
</evidence>
<keyword evidence="7 9" id="KW-0804">Transcription</keyword>
<feature type="domain" description="RNA polymerase Rpb2" evidence="16">
    <location>
        <begin position="685"/>
        <end position="762"/>
    </location>
</feature>
<dbReference type="InterPro" id="IPR015712">
    <property type="entry name" value="DNA-dir_RNA_pol_su2"/>
</dbReference>
<protein>
    <recommendedName>
        <fullName evidence="9">DNA-directed RNA polymerase subunit beta</fullName>
        <ecNumber evidence="9">2.7.7.6</ecNumber>
    </recommendedName>
</protein>
<evidence type="ECO:0000313" key="18">
    <source>
        <dbReference type="Proteomes" id="UP000812966"/>
    </source>
</evidence>
<dbReference type="Pfam" id="PF04566">
    <property type="entry name" value="RNA_pol_Rpb2_4"/>
    <property type="match status" value="1"/>
</dbReference>
<feature type="domain" description="RNA polymerase Rpb2" evidence="11">
    <location>
        <begin position="1146"/>
        <end position="1219"/>
    </location>
</feature>
<dbReference type="InterPro" id="IPR007641">
    <property type="entry name" value="RNA_pol_Rpb2_7"/>
</dbReference>
<evidence type="ECO:0000256" key="2">
    <source>
        <dbReference type="ARBA" id="ARBA00022478"/>
    </source>
</evidence>
<dbReference type="GO" id="GO:0003677">
    <property type="term" value="F:DNA binding"/>
    <property type="evidence" value="ECO:0007669"/>
    <property type="project" value="InterPro"/>
</dbReference>
<evidence type="ECO:0000256" key="1">
    <source>
        <dbReference type="ARBA" id="ARBA00006835"/>
    </source>
</evidence>
<evidence type="ECO:0000259" key="13">
    <source>
        <dbReference type="Pfam" id="PF04563"/>
    </source>
</evidence>
<name>A0A8K0JRN6_9TREE</name>
<comment type="similarity">
    <text evidence="1 8">Belongs to the RNA polymerase beta chain family.</text>
</comment>
<evidence type="ECO:0000259" key="16">
    <source>
        <dbReference type="Pfam" id="PF04567"/>
    </source>
</evidence>
<dbReference type="InterPro" id="IPR007645">
    <property type="entry name" value="RNA_pol_Rpb2_3"/>
</dbReference>
<dbReference type="Gene3D" id="2.40.50.150">
    <property type="match status" value="1"/>
</dbReference>
<evidence type="ECO:0000259" key="10">
    <source>
        <dbReference type="Pfam" id="PF00562"/>
    </source>
</evidence>
<dbReference type="GO" id="GO:0000428">
    <property type="term" value="C:DNA-directed RNA polymerase complex"/>
    <property type="evidence" value="ECO:0007669"/>
    <property type="project" value="UniProtKB-KW"/>
</dbReference>
<dbReference type="InterPro" id="IPR007646">
    <property type="entry name" value="RNA_pol_Rpb2_4"/>
</dbReference>
<evidence type="ECO:0000259" key="11">
    <source>
        <dbReference type="Pfam" id="PF04560"/>
    </source>
</evidence>
<dbReference type="FunFam" id="2.40.270.10:FF:000006">
    <property type="entry name" value="DNA-directed RNA polymerase subunit beta"/>
    <property type="match status" value="1"/>
</dbReference>
<comment type="caution">
    <text evidence="17">The sequence shown here is derived from an EMBL/GenBank/DDBJ whole genome shotgun (WGS) entry which is preliminary data.</text>
</comment>
<feature type="domain" description="RNA polymerase Rpb2" evidence="15">
    <location>
        <begin position="584"/>
        <end position="645"/>
    </location>
</feature>
<dbReference type="PROSITE" id="PS01166">
    <property type="entry name" value="RNA_POL_BETA"/>
    <property type="match status" value="1"/>
</dbReference>
<dbReference type="Pfam" id="PF00562">
    <property type="entry name" value="RNA_pol_Rpb2_6"/>
    <property type="match status" value="1"/>
</dbReference>
<evidence type="ECO:0000259" key="14">
    <source>
        <dbReference type="Pfam" id="PF04565"/>
    </source>
</evidence>
<evidence type="ECO:0000256" key="5">
    <source>
        <dbReference type="ARBA" id="ARBA00022723"/>
    </source>
</evidence>
<keyword evidence="2 9" id="KW-0240">DNA-directed RNA polymerase</keyword>
<dbReference type="PANTHER" id="PTHR20856">
    <property type="entry name" value="DNA-DIRECTED RNA POLYMERASE I SUBUNIT 2"/>
    <property type="match status" value="1"/>
</dbReference>
<gene>
    <name evidence="17" type="ORF">FFLO_00517</name>
</gene>
<feature type="domain" description="RNA polymerase beta subunit protrusion" evidence="13">
    <location>
        <begin position="45"/>
        <end position="461"/>
    </location>
</feature>
<dbReference type="SUPFAM" id="SSF64484">
    <property type="entry name" value="beta and beta-prime subunits of DNA dependent RNA-polymerase"/>
    <property type="match status" value="1"/>
</dbReference>
<sequence>MDGPESYLDVVAKQEEFDYDMDDSSIPLAEDDLWIVINSFFHEKGLVNQQLSSFNEFMETTIVDVMEEHGTFTLDQTSQGGTRAMDATRRFNIKFSHVFLGPPNMNENDGRAEEAYPQHARLRNGTYDCPLYMSVAQQVEKYIPASDDDEARWEPDGDYNDLEFRQAYIGRIPIMVRSNFCLTTRMSPEQQQRIGECPMDMGGYFVINGSEKVLIAQERMAGNYVYVFEKAQPSNVSHVAELTSVLSTSGMSKMSKMVVKLFTAKGDKQTGNNAIRATLPYVRQDIPIFIIFRAMGIIPDEDILALVCYDLDDDAFTDMMKPSVEEGRDYQSQDKSLDHIGRRGNVGGSVKSERISHAMDILAKETLPHISIERSGFKQKAYFFGYMVHRLVLAKLNRRELDDRDHFGKKRLDLAGPLLANLFRQLYRKFTKDIYRNLQKCSDQGRMFNIVAAINKSIITQGLKYSLATGNWGEQSKAMEGKVGVSQVLNRYTYASTLSHLRRTNTPIGRDGKIAKPRQLHNTHWGMVCPAETPEGQACGLVKNLSLMSVISVGSPDGPILEYMKTMGLSGLDGYAGDPEATRVFVNGVWVGISTNPAALLNTMVQQRREGALKDEVSIVREIREREIRVYTDAGRVMRPLFVVDKETQKVQIEQNDIAKLSEWADYREAGLDANVDEPPEDYTWSDLLKEGKVEYLDAEEEEFSMIAMTIDDLLDAPRRAYAAENPGAAKIPTELTESFDPTKRIESTSFSHTYTHCEIHPSMILGVCATIVPFPDHNQSPRNTYQSAMGKQAMGIFATNFQMRMDTMANILFYPQKPLAGSLAMQYLKFDDLPAGQNAIVAIMTYSGYNQEDSVIMNQTSIDRGLFRSLYYRTYIDKEKRIGGKVLESIERPSADSTLRLKKGPSDRYAKLDDDGLITPATNVNGDDILIGKTAPIEEDSAELGQRTETHTKRDISTPLKSTESGVVDKVIVTQDDEGQKFVKVRTRKTRIPQIGDKFASRHGQKGTIGITYRQEDMPFTAEGIVPDIIINPHAIPSRMTIGHLVEALLSKVGALMGVFGDATPFGDLTVEKVSKRLKQAGYHSRGLEVLYHGHTGRKLQAQVYFAPTYYQRLKHMVDDKIHSRARGPVQILTRQPVEGRSRDGGLRFGEMERDCMISHGMAGFLKERMFDASDAYRLHVCDMYVCVGLANLKKQSFECRLCNNRTKISAIYIRKSTYQTSSDVLLSDLTIPITAYAAKLLFQELASMNIAARLYSNRTPAWRANKNRSLANGITA</sequence>
<feature type="domain" description="DNA-directed RNA polymerase subunit 2 hybrid-binding" evidence="10">
    <location>
        <begin position="769"/>
        <end position="1144"/>
    </location>
</feature>
<dbReference type="EMBL" id="JABELV010000006">
    <property type="protein sequence ID" value="KAG7571501.1"/>
    <property type="molecule type" value="Genomic_DNA"/>
</dbReference>
<dbReference type="InterPro" id="IPR007647">
    <property type="entry name" value="RNA_pol_Rpb2_5"/>
</dbReference>
<dbReference type="CDD" id="cd00653">
    <property type="entry name" value="RNA_pol_B_RPB2"/>
    <property type="match status" value="1"/>
</dbReference>
<evidence type="ECO:0000256" key="7">
    <source>
        <dbReference type="ARBA" id="ARBA00023163"/>
    </source>
</evidence>
<dbReference type="Pfam" id="PF04563">
    <property type="entry name" value="RNA_pol_Rpb2_1"/>
    <property type="match status" value="1"/>
</dbReference>
<feature type="domain" description="RNA polymerase Rpb2" evidence="12">
    <location>
        <begin position="222"/>
        <end position="413"/>
    </location>
</feature>
<dbReference type="InterPro" id="IPR007642">
    <property type="entry name" value="RNA_pol_Rpb2_2"/>
</dbReference>
<organism evidence="17 18">
    <name type="scientific">Filobasidium floriforme</name>
    <dbReference type="NCBI Taxonomy" id="5210"/>
    <lineage>
        <taxon>Eukaryota</taxon>
        <taxon>Fungi</taxon>
        <taxon>Dikarya</taxon>
        <taxon>Basidiomycota</taxon>
        <taxon>Agaricomycotina</taxon>
        <taxon>Tremellomycetes</taxon>
        <taxon>Filobasidiales</taxon>
        <taxon>Filobasidiaceae</taxon>
        <taxon>Filobasidium</taxon>
    </lineage>
</organism>
<evidence type="ECO:0000256" key="9">
    <source>
        <dbReference type="RuleBase" id="RU363031"/>
    </source>
</evidence>
<comment type="function">
    <text evidence="9">DNA-dependent RNA polymerase catalyzes the transcription of DNA into RNA using the four ribonucleoside triphosphates as substrates.</text>
</comment>
<keyword evidence="6" id="KW-0862">Zinc</keyword>